<feature type="transmembrane region" description="Helical" evidence="4">
    <location>
        <begin position="251"/>
        <end position="270"/>
    </location>
</feature>
<dbReference type="EMBL" id="FOHZ01000007">
    <property type="protein sequence ID" value="SET30617.1"/>
    <property type="molecule type" value="Genomic_DNA"/>
</dbReference>
<dbReference type="SUPFAM" id="SSF103473">
    <property type="entry name" value="MFS general substrate transporter"/>
    <property type="match status" value="1"/>
</dbReference>
<keyword evidence="2 4" id="KW-1133">Transmembrane helix</keyword>
<evidence type="ECO:0000256" key="3">
    <source>
        <dbReference type="ARBA" id="ARBA00023136"/>
    </source>
</evidence>
<keyword evidence="7" id="KW-1185">Reference proteome</keyword>
<dbReference type="RefSeq" id="WP_091850613.1">
    <property type="nucleotide sequence ID" value="NZ_FOHZ01000007.1"/>
</dbReference>
<feature type="transmembrane region" description="Helical" evidence="4">
    <location>
        <begin position="85"/>
        <end position="103"/>
    </location>
</feature>
<organism evidence="6 7">
    <name type="scientific">Marinobacter segnicrescens</name>
    <dbReference type="NCBI Taxonomy" id="430453"/>
    <lineage>
        <taxon>Bacteria</taxon>
        <taxon>Pseudomonadati</taxon>
        <taxon>Pseudomonadota</taxon>
        <taxon>Gammaproteobacteria</taxon>
        <taxon>Pseudomonadales</taxon>
        <taxon>Marinobacteraceae</taxon>
        <taxon>Marinobacter</taxon>
    </lineage>
</organism>
<name>A0A1I0DG77_9GAMM</name>
<protein>
    <submittedName>
        <fullName evidence="6">MFS transporter, CP family, cyanate transporter</fullName>
    </submittedName>
</protein>
<dbReference type="InterPro" id="IPR052524">
    <property type="entry name" value="MFS_Cyanate_Porter"/>
</dbReference>
<reference evidence="7" key="1">
    <citation type="submission" date="2016-10" db="EMBL/GenBank/DDBJ databases">
        <authorList>
            <person name="Varghese N."/>
            <person name="Submissions S."/>
        </authorList>
    </citation>
    <scope>NUCLEOTIDE SEQUENCE [LARGE SCALE GENOMIC DNA]</scope>
    <source>
        <strain evidence="7">CGMCC 1.6489</strain>
    </source>
</reference>
<evidence type="ECO:0000256" key="4">
    <source>
        <dbReference type="SAM" id="Phobius"/>
    </source>
</evidence>
<evidence type="ECO:0000313" key="7">
    <source>
        <dbReference type="Proteomes" id="UP000198762"/>
    </source>
</evidence>
<dbReference type="InterPro" id="IPR011701">
    <property type="entry name" value="MFS"/>
</dbReference>
<dbReference type="STRING" id="430453.SAMN04487962_10711"/>
<feature type="domain" description="Major facilitator superfamily (MFS) profile" evidence="5">
    <location>
        <begin position="19"/>
        <end position="400"/>
    </location>
</feature>
<feature type="transmembrane region" description="Helical" evidence="4">
    <location>
        <begin position="216"/>
        <end position="239"/>
    </location>
</feature>
<feature type="transmembrane region" description="Helical" evidence="4">
    <location>
        <begin position="176"/>
        <end position="195"/>
    </location>
</feature>
<dbReference type="AlphaFoldDB" id="A0A1I0DG77"/>
<keyword evidence="3 4" id="KW-0472">Membrane</keyword>
<evidence type="ECO:0000259" key="5">
    <source>
        <dbReference type="PROSITE" id="PS50850"/>
    </source>
</evidence>
<dbReference type="InterPro" id="IPR020846">
    <property type="entry name" value="MFS_dom"/>
</dbReference>
<sequence length="400" mass="42354">MAADPTAVTPPPPARLLPVAVLLWLAGLYLRVPILVAPPLAPFISADLGLNQALTGALTTLPILMLAIGAMPGSLAISRLGPRNTLVLAMVIMALGSAARGMAPEIATVLAASTVMGLGIAMMQPALPALLPRWLQPHHVAMGTAIYMNGMLMGEFVGAGVTLPVLVPLMDNSWRLTLLAWSLPALLVAAGLFLPKRDLARPAQRAAWLPDWSNPLTLKIGVLLGLSASMFFGLNAYMGNLLEQTGHFDKLSRALFFYNIAQVFASLVMLKTARRWVGRRYLIGVMAVVSVVGTIGAIVLEGWWAIASATVMSFVAGILLILLVALPPLLTRPGETGRLSAGTFLVGYTIAFVVPMIGGAVADMTGDVRHSILVMIVYSVLVLPVIRTLDLTPARRAQES</sequence>
<dbReference type="Proteomes" id="UP000198762">
    <property type="component" value="Unassembled WGS sequence"/>
</dbReference>
<feature type="transmembrane region" description="Helical" evidence="4">
    <location>
        <begin position="21"/>
        <end position="41"/>
    </location>
</feature>
<keyword evidence="1 4" id="KW-0812">Transmembrane</keyword>
<feature type="transmembrane region" description="Helical" evidence="4">
    <location>
        <begin position="368"/>
        <end position="386"/>
    </location>
</feature>
<proteinExistence type="predicted"/>
<evidence type="ECO:0000313" key="6">
    <source>
        <dbReference type="EMBL" id="SET30617.1"/>
    </source>
</evidence>
<evidence type="ECO:0000256" key="1">
    <source>
        <dbReference type="ARBA" id="ARBA00022692"/>
    </source>
</evidence>
<dbReference type="InterPro" id="IPR036259">
    <property type="entry name" value="MFS_trans_sf"/>
</dbReference>
<dbReference type="OrthoDB" id="148947at2"/>
<feature type="transmembrane region" description="Helical" evidence="4">
    <location>
        <begin position="53"/>
        <end position="73"/>
    </location>
</feature>
<feature type="transmembrane region" description="Helical" evidence="4">
    <location>
        <begin position="342"/>
        <end position="362"/>
    </location>
</feature>
<feature type="transmembrane region" description="Helical" evidence="4">
    <location>
        <begin position="282"/>
        <end position="300"/>
    </location>
</feature>
<evidence type="ECO:0000256" key="2">
    <source>
        <dbReference type="ARBA" id="ARBA00022989"/>
    </source>
</evidence>
<dbReference type="PANTHER" id="PTHR23523:SF2">
    <property type="entry name" value="2-NITROIMIDAZOLE TRANSPORTER"/>
    <property type="match status" value="1"/>
</dbReference>
<feature type="transmembrane region" description="Helical" evidence="4">
    <location>
        <begin position="152"/>
        <end position="170"/>
    </location>
</feature>
<gene>
    <name evidence="6" type="ORF">SAMN04487962_10711</name>
</gene>
<dbReference type="GO" id="GO:0022857">
    <property type="term" value="F:transmembrane transporter activity"/>
    <property type="evidence" value="ECO:0007669"/>
    <property type="project" value="InterPro"/>
</dbReference>
<dbReference type="Pfam" id="PF07690">
    <property type="entry name" value="MFS_1"/>
    <property type="match status" value="1"/>
</dbReference>
<feature type="transmembrane region" description="Helical" evidence="4">
    <location>
        <begin position="306"/>
        <end position="330"/>
    </location>
</feature>
<feature type="transmembrane region" description="Helical" evidence="4">
    <location>
        <begin position="109"/>
        <end position="131"/>
    </location>
</feature>
<dbReference type="PANTHER" id="PTHR23523">
    <property type="match status" value="1"/>
</dbReference>
<accession>A0A1I0DG77</accession>
<dbReference type="PROSITE" id="PS50850">
    <property type="entry name" value="MFS"/>
    <property type="match status" value="1"/>
</dbReference>
<dbReference type="Gene3D" id="1.20.1250.20">
    <property type="entry name" value="MFS general substrate transporter like domains"/>
    <property type="match status" value="1"/>
</dbReference>